<evidence type="ECO:0000256" key="1">
    <source>
        <dbReference type="ARBA" id="ARBA00001974"/>
    </source>
</evidence>
<dbReference type="EMBL" id="JABGBW010000009">
    <property type="protein sequence ID" value="MBC2576668.1"/>
    <property type="molecule type" value="Genomic_DNA"/>
</dbReference>
<dbReference type="InterPro" id="IPR049312">
    <property type="entry name" value="GIDA_C_N"/>
</dbReference>
<evidence type="ECO:0000256" key="7">
    <source>
        <dbReference type="ARBA" id="ARBA00023027"/>
    </source>
</evidence>
<feature type="binding site" evidence="10">
    <location>
        <begin position="274"/>
        <end position="288"/>
    </location>
    <ligand>
        <name>NAD(+)</name>
        <dbReference type="ChEBI" id="CHEBI:57540"/>
    </ligand>
</feature>
<dbReference type="Pfam" id="PF13932">
    <property type="entry name" value="SAM_GIDA_C"/>
    <property type="match status" value="1"/>
</dbReference>
<dbReference type="InterPro" id="IPR047001">
    <property type="entry name" value="MnmG_C_subdom"/>
</dbReference>
<keyword evidence="6 10" id="KW-0274">FAD</keyword>
<comment type="cofactor">
    <cofactor evidence="1 10">
        <name>FAD</name>
        <dbReference type="ChEBI" id="CHEBI:57692"/>
    </cofactor>
</comment>
<dbReference type="Proteomes" id="UP000713904">
    <property type="component" value="Unassembled WGS sequence"/>
</dbReference>
<dbReference type="InterPro" id="IPR026904">
    <property type="entry name" value="MnmG_C"/>
</dbReference>
<reference evidence="12 13" key="1">
    <citation type="submission" date="2020-05" db="EMBL/GenBank/DDBJ databases">
        <title>Draft genome of xy-202 and genomic insight in genome of the genus Peptostreptococcus.</title>
        <authorList>
            <person name="Zhang Z."/>
        </authorList>
    </citation>
    <scope>NUCLEOTIDE SEQUENCE [LARGE SCALE GENOMIC DNA]</scope>
    <source>
        <strain evidence="12 13">DSM 27025</strain>
    </source>
</reference>
<feature type="domain" description="tRNA uridine 5-carboxymethylaminomethyl modification enzyme C-terminal subdomain" evidence="11">
    <location>
        <begin position="546"/>
        <end position="617"/>
    </location>
</feature>
<evidence type="ECO:0000313" key="13">
    <source>
        <dbReference type="Proteomes" id="UP000713904"/>
    </source>
</evidence>
<dbReference type="InterPro" id="IPR002218">
    <property type="entry name" value="MnmG-rel"/>
</dbReference>
<evidence type="ECO:0000256" key="4">
    <source>
        <dbReference type="ARBA" id="ARBA00022630"/>
    </source>
</evidence>
<evidence type="ECO:0000256" key="5">
    <source>
        <dbReference type="ARBA" id="ARBA00022694"/>
    </source>
</evidence>
<dbReference type="Gene3D" id="3.50.50.60">
    <property type="entry name" value="FAD/NAD(P)-binding domain"/>
    <property type="match status" value="2"/>
</dbReference>
<evidence type="ECO:0000313" key="12">
    <source>
        <dbReference type="EMBL" id="MBC2576668.1"/>
    </source>
</evidence>
<dbReference type="InterPro" id="IPR036188">
    <property type="entry name" value="FAD/NAD-bd_sf"/>
</dbReference>
<keyword evidence="10" id="KW-0963">Cytoplasm</keyword>
<comment type="subcellular location">
    <subcellularLocation>
        <location evidence="10">Cytoplasm</location>
    </subcellularLocation>
</comment>
<keyword evidence="7 10" id="KW-0520">NAD</keyword>
<evidence type="ECO:0000256" key="2">
    <source>
        <dbReference type="ARBA" id="ARBA00007653"/>
    </source>
</evidence>
<comment type="similarity">
    <text evidence="2 10">Belongs to the MnmG family.</text>
</comment>
<dbReference type="HAMAP" id="MF_00129">
    <property type="entry name" value="MnmG_GidA"/>
    <property type="match status" value="1"/>
</dbReference>
<comment type="function">
    <text evidence="10">NAD-binding protein involved in the addition of a carboxymethylaminomethyl (cmnm) group at the wobble position (U34) of certain tRNAs, forming tRNA-cmnm(5)s(2)U34.</text>
</comment>
<keyword evidence="13" id="KW-1185">Reference proteome</keyword>
<evidence type="ECO:0000256" key="9">
    <source>
        <dbReference type="ARBA" id="ARBA00031800"/>
    </source>
</evidence>
<comment type="subunit">
    <text evidence="8 10">Homodimer. Heterotetramer of two MnmE and two MnmG subunits.</text>
</comment>
<evidence type="ECO:0000259" key="11">
    <source>
        <dbReference type="SMART" id="SM01228"/>
    </source>
</evidence>
<organism evidence="12 13">
    <name type="scientific">Peptostreptococcus canis</name>
    <dbReference type="NCBI Taxonomy" id="1159213"/>
    <lineage>
        <taxon>Bacteria</taxon>
        <taxon>Bacillati</taxon>
        <taxon>Bacillota</taxon>
        <taxon>Clostridia</taxon>
        <taxon>Peptostreptococcales</taxon>
        <taxon>Peptostreptococcaceae</taxon>
        <taxon>Peptostreptococcus</taxon>
    </lineage>
</organism>
<dbReference type="InterPro" id="IPR040131">
    <property type="entry name" value="MnmG_N"/>
</dbReference>
<dbReference type="Gene3D" id="1.10.10.1800">
    <property type="entry name" value="tRNA uridine 5-carboxymethylaminomethyl modification enzyme MnmG/GidA"/>
    <property type="match status" value="1"/>
</dbReference>
<dbReference type="Gene3D" id="1.10.150.570">
    <property type="entry name" value="GidA associated domain, C-terminal subdomain"/>
    <property type="match status" value="1"/>
</dbReference>
<dbReference type="PANTHER" id="PTHR11806:SF0">
    <property type="entry name" value="PROTEIN MTO1 HOMOLOG, MITOCHONDRIAL"/>
    <property type="match status" value="1"/>
</dbReference>
<gene>
    <name evidence="10 12" type="primary">mnmG</name>
    <name evidence="10" type="synonym">gidA</name>
    <name evidence="12" type="ORF">HLB29_08225</name>
</gene>
<dbReference type="PANTHER" id="PTHR11806">
    <property type="entry name" value="GLUCOSE INHIBITED DIVISION PROTEIN A"/>
    <property type="match status" value="1"/>
</dbReference>
<evidence type="ECO:0000256" key="3">
    <source>
        <dbReference type="ARBA" id="ARBA00020461"/>
    </source>
</evidence>
<name>A0ABR6TN78_9FIRM</name>
<dbReference type="SUPFAM" id="SSF51905">
    <property type="entry name" value="FAD/NAD(P)-binding domain"/>
    <property type="match status" value="1"/>
</dbReference>
<accession>A0ABR6TN78</accession>
<dbReference type="PROSITE" id="PS01281">
    <property type="entry name" value="GIDA_2"/>
    <property type="match status" value="1"/>
</dbReference>
<comment type="caution">
    <text evidence="10">Lacks conserved residue(s) required for the propagation of feature annotation.</text>
</comment>
<dbReference type="Pfam" id="PF01134">
    <property type="entry name" value="GIDA"/>
    <property type="match status" value="1"/>
</dbReference>
<keyword evidence="4 10" id="KW-0285">Flavoprotein</keyword>
<evidence type="ECO:0000256" key="8">
    <source>
        <dbReference type="ARBA" id="ARBA00025948"/>
    </source>
</evidence>
<feature type="binding site" evidence="10">
    <location>
        <begin position="15"/>
        <end position="20"/>
    </location>
    <ligand>
        <name>FAD</name>
        <dbReference type="ChEBI" id="CHEBI:57692"/>
    </ligand>
</feature>
<protein>
    <recommendedName>
        <fullName evidence="3 10">tRNA uridine 5-carboxymethylaminomethyl modification enzyme MnmG</fullName>
    </recommendedName>
    <alternativeName>
        <fullName evidence="9 10">Glucose-inhibited division protein A</fullName>
    </alternativeName>
</protein>
<dbReference type="InterPro" id="IPR020595">
    <property type="entry name" value="MnmG-rel_CS"/>
</dbReference>
<dbReference type="InterPro" id="IPR004416">
    <property type="entry name" value="MnmG"/>
</dbReference>
<comment type="caution">
    <text evidence="12">The sequence shown here is derived from an EMBL/GenBank/DDBJ whole genome shotgun (WGS) entry which is preliminary data.</text>
</comment>
<dbReference type="Pfam" id="PF21680">
    <property type="entry name" value="GIDA_C_1st"/>
    <property type="match status" value="1"/>
</dbReference>
<proteinExistence type="inferred from homology"/>
<evidence type="ECO:0000256" key="10">
    <source>
        <dbReference type="HAMAP-Rule" id="MF_00129"/>
    </source>
</evidence>
<keyword evidence="5 10" id="KW-0819">tRNA processing</keyword>
<dbReference type="RefSeq" id="WP_185624685.1">
    <property type="nucleotide sequence ID" value="NZ_JABGBW010000009.1"/>
</dbReference>
<dbReference type="InterPro" id="IPR044920">
    <property type="entry name" value="MnmG_C_subdom_sf"/>
</dbReference>
<dbReference type="PROSITE" id="PS01280">
    <property type="entry name" value="GIDA_1"/>
    <property type="match status" value="1"/>
</dbReference>
<dbReference type="SMART" id="SM01228">
    <property type="entry name" value="GIDA_assoc_3"/>
    <property type="match status" value="1"/>
</dbReference>
<evidence type="ECO:0000256" key="6">
    <source>
        <dbReference type="ARBA" id="ARBA00022827"/>
    </source>
</evidence>
<sequence length="627" mass="70511">MERFKAGNYDVIVVGAGHAGCEAALASARMGMKTLMITLSLDAIAALPCNPSIGGTGKGQLVREIDALGGEMGLNIDKTYIQSKMLNTAKGPAVHSSRAQTDKNLYHRVMKETVENQENLDIIMDEVEEIIHEGKVVKGVATRLGSIYNSKMTILCTGVYLESTIFIGHDTFKEGPNGMAYAKSLTKSLIEIGLSMRRFKTGTPARVHKDSIDFSVMEIQSGDEKVKPFSFMSDNIEKEQILCYLTRTTPETKTLIQENITRSAMYSGNIEGTGPRYCPSIEDKIVKFSDKETHQLFIEPEGLDTKEMYVQGVSTSFPVDMQLKMYRTIKGLENVKIMRPAYAIEYDCIDPTQLKQNLEIKGVENLFSAGQFNGTSGYEEAAAQGLIAGINAVLKIQGKEPFIMDRSEGYIGVLIDDLVTKGTNEPYRMMTSRAEYRLYLRQDNADMRLTQKGYDLGLVTQERYDRFIKKKNQVQEEINRLKNERVTPNEVNYILEELGVSNLNNGLSLYEFLKRPEIDYSILERIGKSGVDCIPDVVKEQAVIMIKYEGYIDKQMKQIDQFRKLEKKKLSDDTDYNNIDGLRLEARQKLNAIKPTSIGQASRISGVSPSDISVLLIYLEQKRRNFK</sequence>
<dbReference type="NCBIfam" id="TIGR00136">
    <property type="entry name" value="mnmG_gidA"/>
    <property type="match status" value="1"/>
</dbReference>